<comment type="caution">
    <text evidence="8">The sequence shown here is derived from an EMBL/GenBank/DDBJ whole genome shotgun (WGS) entry which is preliminary data.</text>
</comment>
<keyword evidence="5 6" id="KW-0472">Membrane</keyword>
<evidence type="ECO:0000256" key="5">
    <source>
        <dbReference type="ARBA" id="ARBA00023136"/>
    </source>
</evidence>
<feature type="transmembrane region" description="Helical" evidence="6">
    <location>
        <begin position="213"/>
        <end position="232"/>
    </location>
</feature>
<dbReference type="Gene3D" id="1.20.1250.20">
    <property type="entry name" value="MFS general substrate transporter like domains"/>
    <property type="match status" value="2"/>
</dbReference>
<dbReference type="InterPro" id="IPR020846">
    <property type="entry name" value="MFS_dom"/>
</dbReference>
<feature type="transmembrane region" description="Helical" evidence="6">
    <location>
        <begin position="375"/>
        <end position="393"/>
    </location>
</feature>
<feature type="transmembrane region" description="Helical" evidence="6">
    <location>
        <begin position="102"/>
        <end position="122"/>
    </location>
</feature>
<feature type="transmembrane region" description="Helical" evidence="6">
    <location>
        <begin position="311"/>
        <end position="334"/>
    </location>
</feature>
<dbReference type="Proteomes" id="UP001642409">
    <property type="component" value="Unassembled WGS sequence"/>
</dbReference>
<dbReference type="InterPro" id="IPR005828">
    <property type="entry name" value="MFS_sugar_transport-like"/>
</dbReference>
<dbReference type="PANTHER" id="PTHR23503:SF8">
    <property type="entry name" value="FACILITATED GLUCOSE TRANSPORTER PROTEIN 1"/>
    <property type="match status" value="1"/>
</dbReference>
<feature type="transmembrane region" description="Helical" evidence="6">
    <location>
        <begin position="346"/>
        <end position="369"/>
    </location>
</feature>
<evidence type="ECO:0000313" key="8">
    <source>
        <dbReference type="EMBL" id="CAL6004080.1"/>
    </source>
</evidence>
<evidence type="ECO:0000259" key="7">
    <source>
        <dbReference type="PROSITE" id="PS50850"/>
    </source>
</evidence>
<comment type="subcellular location">
    <subcellularLocation>
        <location evidence="1">Membrane</location>
        <topology evidence="1">Multi-pass membrane protein</topology>
    </subcellularLocation>
</comment>
<feature type="transmembrane region" description="Helical" evidence="6">
    <location>
        <begin position="77"/>
        <end position="96"/>
    </location>
</feature>
<protein>
    <submittedName>
        <fullName evidence="8">Sugar_(And other) transporter family protein</fullName>
    </submittedName>
</protein>
<feature type="transmembrane region" description="Helical" evidence="6">
    <location>
        <begin position="42"/>
        <end position="65"/>
    </location>
</feature>
<evidence type="ECO:0000256" key="4">
    <source>
        <dbReference type="ARBA" id="ARBA00022989"/>
    </source>
</evidence>
<keyword evidence="9" id="KW-1185">Reference proteome</keyword>
<dbReference type="InterPro" id="IPR036259">
    <property type="entry name" value="MFS_trans_sf"/>
</dbReference>
<evidence type="ECO:0000256" key="2">
    <source>
        <dbReference type="ARBA" id="ARBA00022448"/>
    </source>
</evidence>
<keyword evidence="4 6" id="KW-1133">Transmembrane helix</keyword>
<dbReference type="Pfam" id="PF00083">
    <property type="entry name" value="Sugar_tr"/>
    <property type="match status" value="2"/>
</dbReference>
<feature type="transmembrane region" description="Helical" evidence="6">
    <location>
        <begin position="134"/>
        <end position="157"/>
    </location>
</feature>
<feature type="transmembrane region" description="Helical" evidence="6">
    <location>
        <begin position="252"/>
        <end position="272"/>
    </location>
</feature>
<organism evidence="8 9">
    <name type="scientific">Hexamita inflata</name>
    <dbReference type="NCBI Taxonomy" id="28002"/>
    <lineage>
        <taxon>Eukaryota</taxon>
        <taxon>Metamonada</taxon>
        <taxon>Diplomonadida</taxon>
        <taxon>Hexamitidae</taxon>
        <taxon>Hexamitinae</taxon>
        <taxon>Hexamita</taxon>
    </lineage>
</organism>
<keyword evidence="2" id="KW-0813">Transport</keyword>
<accession>A0ABP1HWY0</accession>
<dbReference type="PANTHER" id="PTHR23503">
    <property type="entry name" value="SOLUTE CARRIER FAMILY 2"/>
    <property type="match status" value="1"/>
</dbReference>
<feature type="transmembrane region" description="Helical" evidence="6">
    <location>
        <begin position="169"/>
        <end position="185"/>
    </location>
</feature>
<evidence type="ECO:0000256" key="1">
    <source>
        <dbReference type="ARBA" id="ARBA00004141"/>
    </source>
</evidence>
<feature type="domain" description="Major facilitator superfamily (MFS) profile" evidence="7">
    <location>
        <begin position="6"/>
        <end position="397"/>
    </location>
</feature>
<name>A0ABP1HWY0_9EUKA</name>
<proteinExistence type="predicted"/>
<reference evidence="8 9" key="1">
    <citation type="submission" date="2024-07" db="EMBL/GenBank/DDBJ databases">
        <authorList>
            <person name="Akdeniz Z."/>
        </authorList>
    </citation>
    <scope>NUCLEOTIDE SEQUENCE [LARGE SCALE GENOMIC DNA]</scope>
</reference>
<evidence type="ECO:0000256" key="6">
    <source>
        <dbReference type="SAM" id="Phobius"/>
    </source>
</evidence>
<dbReference type="SUPFAM" id="SSF103473">
    <property type="entry name" value="MFS general substrate transporter"/>
    <property type="match status" value="1"/>
</dbReference>
<dbReference type="EMBL" id="CAXDID020000048">
    <property type="protein sequence ID" value="CAL6004080.1"/>
    <property type="molecule type" value="Genomic_DNA"/>
</dbReference>
<evidence type="ECO:0000313" key="9">
    <source>
        <dbReference type="Proteomes" id="UP001642409"/>
    </source>
</evidence>
<sequence length="430" mass="48002">MKLIIIILTYTFGGLVRGAALYGLSTVIINMLQDSSKISFVTTNVVISLLSTGCSMGSIVGTIIGPKIIQKMGQIKALQMVSLITLAANILMFPSIHWAYLFGLKIISGVSSVLLLTIIPLICMQQVDSKLRGIVGSLSNLNMWASMFICNIIQYFICQSSKLYPISQIYPTVISVVMTIMSYIVKEQVKEQQTLSSSTIKNESIFQKQFKTCFIVAFSLGMSLGSTGFTPILQYSTLIFKNNFSSPKSGTIGAIITSGISLMSCILALPFVKKYKRKLLICLGQNTMMICYIIMITVLYLQLNQAVSDTIILVTTIVYVIAYSFSTGSLFFVMMGEIYPPAIKSVFVNLTMGIHVTTLLIVTFVFPLLTQQQNYIIYFIWVLLDQILIIKYVPETHNKKMEEITQIMIYKEHKITKKELILCQIEVCSK</sequence>
<dbReference type="InterPro" id="IPR045263">
    <property type="entry name" value="GLUT"/>
</dbReference>
<dbReference type="PROSITE" id="PS50850">
    <property type="entry name" value="MFS"/>
    <property type="match status" value="1"/>
</dbReference>
<gene>
    <name evidence="8" type="ORF">HINF_LOCUS18713</name>
</gene>
<feature type="transmembrane region" description="Helical" evidence="6">
    <location>
        <begin position="279"/>
        <end position="299"/>
    </location>
</feature>
<evidence type="ECO:0000256" key="3">
    <source>
        <dbReference type="ARBA" id="ARBA00022692"/>
    </source>
</evidence>
<keyword evidence="3 6" id="KW-0812">Transmembrane</keyword>